<dbReference type="AlphaFoldDB" id="A0A2I0KLP5"/>
<keyword evidence="2" id="KW-1185">Reference proteome</keyword>
<sequence>MKCAFENEDIGVLKFEKKKGKGPSVGDPDPTTEVACTHRGRLKPRGWDQSCRLVALVPELIEDLTFEIPVDSGTRGRRPHLHGRRHPLWVHATSVVGSGL</sequence>
<evidence type="ECO:0000313" key="1">
    <source>
        <dbReference type="EMBL" id="PKI69250.1"/>
    </source>
</evidence>
<dbReference type="Proteomes" id="UP000233551">
    <property type="component" value="Unassembled WGS sequence"/>
</dbReference>
<reference evidence="1 2" key="1">
    <citation type="submission" date="2017-11" db="EMBL/GenBank/DDBJ databases">
        <title>De-novo sequencing of pomegranate (Punica granatum L.) genome.</title>
        <authorList>
            <person name="Akparov Z."/>
            <person name="Amiraslanov A."/>
            <person name="Hajiyeva S."/>
            <person name="Abbasov M."/>
            <person name="Kaur K."/>
            <person name="Hamwieh A."/>
            <person name="Solovyev V."/>
            <person name="Salamov A."/>
            <person name="Braich B."/>
            <person name="Kosarev P."/>
            <person name="Mahmoud A."/>
            <person name="Hajiyev E."/>
            <person name="Babayeva S."/>
            <person name="Izzatullayeva V."/>
            <person name="Mammadov A."/>
            <person name="Mammadov A."/>
            <person name="Sharifova S."/>
            <person name="Ojaghi J."/>
            <person name="Eynullazada K."/>
            <person name="Bayramov B."/>
            <person name="Abdulazimova A."/>
            <person name="Shahmuradov I."/>
        </authorList>
    </citation>
    <scope>NUCLEOTIDE SEQUENCE [LARGE SCALE GENOMIC DNA]</scope>
    <source>
        <strain evidence="2">cv. AG2017</strain>
        <tissue evidence="1">Leaf</tissue>
    </source>
</reference>
<dbReference type="EMBL" id="PGOL01000517">
    <property type="protein sequence ID" value="PKI69250.1"/>
    <property type="molecule type" value="Genomic_DNA"/>
</dbReference>
<accession>A0A2I0KLP5</accession>
<proteinExistence type="predicted"/>
<comment type="caution">
    <text evidence="1">The sequence shown here is derived from an EMBL/GenBank/DDBJ whole genome shotgun (WGS) entry which is preliminary data.</text>
</comment>
<organism evidence="1 2">
    <name type="scientific">Punica granatum</name>
    <name type="common">Pomegranate</name>
    <dbReference type="NCBI Taxonomy" id="22663"/>
    <lineage>
        <taxon>Eukaryota</taxon>
        <taxon>Viridiplantae</taxon>
        <taxon>Streptophyta</taxon>
        <taxon>Embryophyta</taxon>
        <taxon>Tracheophyta</taxon>
        <taxon>Spermatophyta</taxon>
        <taxon>Magnoliopsida</taxon>
        <taxon>eudicotyledons</taxon>
        <taxon>Gunneridae</taxon>
        <taxon>Pentapetalae</taxon>
        <taxon>rosids</taxon>
        <taxon>malvids</taxon>
        <taxon>Myrtales</taxon>
        <taxon>Lythraceae</taxon>
        <taxon>Punica</taxon>
    </lineage>
</organism>
<name>A0A2I0KLP5_PUNGR</name>
<evidence type="ECO:0000313" key="2">
    <source>
        <dbReference type="Proteomes" id="UP000233551"/>
    </source>
</evidence>
<gene>
    <name evidence="1" type="ORF">CRG98_010387</name>
</gene>
<protein>
    <submittedName>
        <fullName evidence="1">Uncharacterized protein</fullName>
    </submittedName>
</protein>